<dbReference type="Pfam" id="PF12543">
    <property type="entry name" value="DUF3738"/>
    <property type="match status" value="1"/>
</dbReference>
<sequence>MVGFNGIVKRLFILGVLIGTLALCGEAVPSSHAQTPITFEVASVRLSPPGGTGLSSFNYLGTTRFTATNVSLPLLLQLAFGVDDYQILQKTSWSDSTLYDVSAKPEGETALTYEQLKPLLQQLLEQRFHLAVHHETKYVKGYVLLVAKGGPKLQTSKGEANHHASILPNGLQGQNLSLQDLASLLSHPVGRPVVDKTGIQGSYDFKLDYSPNESTDSPFPSVFTAVTEQLGLRLETQQVPVDIVVIDHVDREPTEN</sequence>
<dbReference type="Proteomes" id="UP000584867">
    <property type="component" value="Unassembled WGS sequence"/>
</dbReference>
<dbReference type="AlphaFoldDB" id="A0A7W8E820"/>
<dbReference type="InterPro" id="IPR017801">
    <property type="entry name" value="DUF3738"/>
</dbReference>
<evidence type="ECO:0000313" key="1">
    <source>
        <dbReference type="EMBL" id="MBB5062191.1"/>
    </source>
</evidence>
<accession>A0A7W8E820</accession>
<dbReference type="NCBIfam" id="TIGR03435">
    <property type="entry name" value="Soli_TIGR03435"/>
    <property type="match status" value="1"/>
</dbReference>
<protein>
    <submittedName>
        <fullName evidence="1">Uncharacterized protein (TIGR03435 family)</fullName>
    </submittedName>
</protein>
<reference evidence="1 2" key="1">
    <citation type="submission" date="2020-08" db="EMBL/GenBank/DDBJ databases">
        <title>Genomic Encyclopedia of Type Strains, Phase IV (KMG-V): Genome sequencing to study the core and pangenomes of soil and plant-associated prokaryotes.</title>
        <authorList>
            <person name="Whitman W."/>
        </authorList>
    </citation>
    <scope>NUCLEOTIDE SEQUENCE [LARGE SCALE GENOMIC DNA]</scope>
    <source>
        <strain evidence="1 2">X5P3</strain>
    </source>
</reference>
<evidence type="ECO:0000313" key="2">
    <source>
        <dbReference type="Proteomes" id="UP000584867"/>
    </source>
</evidence>
<dbReference type="RefSeq" id="WP_184252692.1">
    <property type="nucleotide sequence ID" value="NZ_JACHIO010000002.1"/>
</dbReference>
<proteinExistence type="predicted"/>
<dbReference type="EMBL" id="JACHIO010000002">
    <property type="protein sequence ID" value="MBB5062191.1"/>
    <property type="molecule type" value="Genomic_DNA"/>
</dbReference>
<name>A0A7W8E820_9BACT</name>
<gene>
    <name evidence="1" type="ORF">HDF15_000518</name>
</gene>
<organism evidence="1 2">
    <name type="scientific">Granulicella mallensis</name>
    <dbReference type="NCBI Taxonomy" id="940614"/>
    <lineage>
        <taxon>Bacteria</taxon>
        <taxon>Pseudomonadati</taxon>
        <taxon>Acidobacteriota</taxon>
        <taxon>Terriglobia</taxon>
        <taxon>Terriglobales</taxon>
        <taxon>Acidobacteriaceae</taxon>
        <taxon>Granulicella</taxon>
    </lineage>
</organism>
<comment type="caution">
    <text evidence="1">The sequence shown here is derived from an EMBL/GenBank/DDBJ whole genome shotgun (WGS) entry which is preliminary data.</text>
</comment>